<protein>
    <submittedName>
        <fullName evidence="1">Uncharacterized protein</fullName>
    </submittedName>
</protein>
<proteinExistence type="predicted"/>
<evidence type="ECO:0000313" key="2">
    <source>
        <dbReference type="Proteomes" id="UP001177670"/>
    </source>
</evidence>
<accession>A0AA40KUS5</accession>
<reference evidence="1" key="1">
    <citation type="submission" date="2021-10" db="EMBL/GenBank/DDBJ databases">
        <title>Melipona bicolor Genome sequencing and assembly.</title>
        <authorList>
            <person name="Araujo N.S."/>
            <person name="Arias M.C."/>
        </authorList>
    </citation>
    <scope>NUCLEOTIDE SEQUENCE</scope>
    <source>
        <strain evidence="1">USP_2M_L1-L4_2017</strain>
        <tissue evidence="1">Whole body</tissue>
    </source>
</reference>
<sequence>MAGALRRKTGSKSEIVALIDHSGVDDPGSDHQRWHFFLSNEKNRKWCQLIQAFVTSLARRLIKILDQWSVERKWMVRGRNKKTIFIERSITTFEHGFSTERKKIASKMDSFVQTNFNPTLVQSQVTLVNLPRT</sequence>
<keyword evidence="2" id="KW-1185">Reference proteome</keyword>
<gene>
    <name evidence="1" type="ORF">K0M31_011465</name>
</gene>
<organism evidence="1 2">
    <name type="scientific">Melipona bicolor</name>
    <dbReference type="NCBI Taxonomy" id="60889"/>
    <lineage>
        <taxon>Eukaryota</taxon>
        <taxon>Metazoa</taxon>
        <taxon>Ecdysozoa</taxon>
        <taxon>Arthropoda</taxon>
        <taxon>Hexapoda</taxon>
        <taxon>Insecta</taxon>
        <taxon>Pterygota</taxon>
        <taxon>Neoptera</taxon>
        <taxon>Endopterygota</taxon>
        <taxon>Hymenoptera</taxon>
        <taxon>Apocrita</taxon>
        <taxon>Aculeata</taxon>
        <taxon>Apoidea</taxon>
        <taxon>Anthophila</taxon>
        <taxon>Apidae</taxon>
        <taxon>Melipona</taxon>
    </lineage>
</organism>
<dbReference type="EMBL" id="JAHYIQ010000003">
    <property type="protein sequence ID" value="KAK1133672.1"/>
    <property type="molecule type" value="Genomic_DNA"/>
</dbReference>
<comment type="caution">
    <text evidence="1">The sequence shown here is derived from an EMBL/GenBank/DDBJ whole genome shotgun (WGS) entry which is preliminary data.</text>
</comment>
<dbReference type="Proteomes" id="UP001177670">
    <property type="component" value="Unassembled WGS sequence"/>
</dbReference>
<evidence type="ECO:0000313" key="1">
    <source>
        <dbReference type="EMBL" id="KAK1133672.1"/>
    </source>
</evidence>
<name>A0AA40KUS5_9HYME</name>
<dbReference type="AlphaFoldDB" id="A0AA40KUS5"/>